<dbReference type="InterPro" id="IPR021414">
    <property type="entry name" value="DUF3054"/>
</dbReference>
<keyword evidence="1" id="KW-1133">Transmembrane helix</keyword>
<keyword evidence="3" id="KW-1185">Reference proteome</keyword>
<reference evidence="2 3" key="1">
    <citation type="submission" date="2016-10" db="EMBL/GenBank/DDBJ databases">
        <authorList>
            <person name="de Groot N.N."/>
        </authorList>
    </citation>
    <scope>NUCLEOTIDE SEQUENCE [LARGE SCALE GENOMIC DNA]</scope>
    <source>
        <strain evidence="2 3">DSM 22187</strain>
    </source>
</reference>
<name>A0A1H6T0A8_9EURY</name>
<accession>A0A1H6T0A8</accession>
<feature type="transmembrane region" description="Helical" evidence="1">
    <location>
        <begin position="45"/>
        <end position="65"/>
    </location>
</feature>
<evidence type="ECO:0000313" key="2">
    <source>
        <dbReference type="EMBL" id="SEI71544.1"/>
    </source>
</evidence>
<dbReference type="Pfam" id="PF11255">
    <property type="entry name" value="DUF3054"/>
    <property type="match status" value="1"/>
</dbReference>
<feature type="transmembrane region" description="Helical" evidence="1">
    <location>
        <begin position="12"/>
        <end position="33"/>
    </location>
</feature>
<evidence type="ECO:0000313" key="3">
    <source>
        <dbReference type="Proteomes" id="UP000198888"/>
    </source>
</evidence>
<keyword evidence="1" id="KW-0812">Transmembrane</keyword>
<dbReference type="Proteomes" id="UP000198888">
    <property type="component" value="Unassembled WGS sequence"/>
</dbReference>
<gene>
    <name evidence="2" type="ORF">SAMN05444271_10680</name>
</gene>
<proteinExistence type="predicted"/>
<dbReference type="OrthoDB" id="177006at2157"/>
<dbReference type="GeneID" id="35000982"/>
<dbReference type="RefSeq" id="WP_089671533.1">
    <property type="nucleotide sequence ID" value="NZ_CP024845.1"/>
</dbReference>
<protein>
    <recommendedName>
        <fullName evidence="4">DUF3054 domain-containing protein</fullName>
    </recommendedName>
</protein>
<feature type="transmembrane region" description="Helical" evidence="1">
    <location>
        <begin position="102"/>
        <end position="125"/>
    </location>
</feature>
<dbReference type="EMBL" id="FNYR01000006">
    <property type="protein sequence ID" value="SEI71544.1"/>
    <property type="molecule type" value="Genomic_DNA"/>
</dbReference>
<sequence>MAALNGRVDASALPLAVGDLLAILGVLTIGMLQHGTLIPGRAAGVYAPFLIGWGVAALLIGAYSAGAAESAKAAIPLGVRAWVLAALAGFGLRATAVFPGDLAIAFVLITLVLTGVLLGGFRWLFFKITG</sequence>
<keyword evidence="1" id="KW-0472">Membrane</keyword>
<organism evidence="2 3">
    <name type="scientific">Halohasta litchfieldiae</name>
    <dbReference type="NCBI Taxonomy" id="1073996"/>
    <lineage>
        <taxon>Archaea</taxon>
        <taxon>Methanobacteriati</taxon>
        <taxon>Methanobacteriota</taxon>
        <taxon>Stenosarchaea group</taxon>
        <taxon>Halobacteria</taxon>
        <taxon>Halobacteriales</taxon>
        <taxon>Haloferacaceae</taxon>
        <taxon>Halohasta</taxon>
    </lineage>
</organism>
<dbReference type="KEGG" id="hae:halTADL_0149"/>
<feature type="transmembrane region" description="Helical" evidence="1">
    <location>
        <begin position="77"/>
        <end position="96"/>
    </location>
</feature>
<dbReference type="AlphaFoldDB" id="A0A1H6T0A8"/>
<accession>A0A2H4PXY3</accession>
<evidence type="ECO:0000256" key="1">
    <source>
        <dbReference type="SAM" id="Phobius"/>
    </source>
</evidence>
<evidence type="ECO:0008006" key="4">
    <source>
        <dbReference type="Google" id="ProtNLM"/>
    </source>
</evidence>